<reference evidence="1 2" key="1">
    <citation type="journal article" date="2017" name="Nat. Commun.">
        <title>Genome assembly with in vitro proximity ligation data and whole-genome triplication in lettuce.</title>
        <authorList>
            <person name="Reyes-Chin-Wo S."/>
            <person name="Wang Z."/>
            <person name="Yang X."/>
            <person name="Kozik A."/>
            <person name="Arikit S."/>
            <person name="Song C."/>
            <person name="Xia L."/>
            <person name="Froenicke L."/>
            <person name="Lavelle D.O."/>
            <person name="Truco M.J."/>
            <person name="Xia R."/>
            <person name="Zhu S."/>
            <person name="Xu C."/>
            <person name="Xu H."/>
            <person name="Xu X."/>
            <person name="Cox K."/>
            <person name="Korf I."/>
            <person name="Meyers B.C."/>
            <person name="Michelmore R.W."/>
        </authorList>
    </citation>
    <scope>NUCLEOTIDE SEQUENCE [LARGE SCALE GENOMIC DNA]</scope>
    <source>
        <strain evidence="2">cv. Salinas</strain>
        <tissue evidence="1">Seedlings</tissue>
    </source>
</reference>
<gene>
    <name evidence="1" type="ORF">LSAT_V11C400211330</name>
</gene>
<evidence type="ECO:0000313" key="1">
    <source>
        <dbReference type="EMBL" id="KAJ0208882.1"/>
    </source>
</evidence>
<sequence length="154" mass="17961">MYIKKQLLFLVVRSAHIFVIVFNLKKPSIEILDNSAVEGDYEGKYGVLLKRLVKINHPRANAISKETVITQNLEMPWRIVKNKVDCGKPGLHKESKIQQTTLEKLRKRYVHQMLTSKINMLKAMLLDLAKNIKMWNSQCVLLMHTRLCKQFKKS</sequence>
<organism evidence="1 2">
    <name type="scientific">Lactuca sativa</name>
    <name type="common">Garden lettuce</name>
    <dbReference type="NCBI Taxonomy" id="4236"/>
    <lineage>
        <taxon>Eukaryota</taxon>
        <taxon>Viridiplantae</taxon>
        <taxon>Streptophyta</taxon>
        <taxon>Embryophyta</taxon>
        <taxon>Tracheophyta</taxon>
        <taxon>Spermatophyta</taxon>
        <taxon>Magnoliopsida</taxon>
        <taxon>eudicotyledons</taxon>
        <taxon>Gunneridae</taxon>
        <taxon>Pentapetalae</taxon>
        <taxon>asterids</taxon>
        <taxon>campanulids</taxon>
        <taxon>Asterales</taxon>
        <taxon>Asteraceae</taxon>
        <taxon>Cichorioideae</taxon>
        <taxon>Cichorieae</taxon>
        <taxon>Lactucinae</taxon>
        <taxon>Lactuca</taxon>
    </lineage>
</organism>
<dbReference type="EMBL" id="NBSK02000004">
    <property type="protein sequence ID" value="KAJ0208882.1"/>
    <property type="molecule type" value="Genomic_DNA"/>
</dbReference>
<name>A0A9R1VKB8_LACSA</name>
<keyword evidence="2" id="KW-1185">Reference proteome</keyword>
<accession>A0A9R1VKB8</accession>
<comment type="caution">
    <text evidence="1">The sequence shown here is derived from an EMBL/GenBank/DDBJ whole genome shotgun (WGS) entry which is preliminary data.</text>
</comment>
<dbReference type="AlphaFoldDB" id="A0A9R1VKB8"/>
<evidence type="ECO:0000313" key="2">
    <source>
        <dbReference type="Proteomes" id="UP000235145"/>
    </source>
</evidence>
<dbReference type="Gene3D" id="3.40.395.10">
    <property type="entry name" value="Adenoviral Proteinase, Chain A"/>
    <property type="match status" value="1"/>
</dbReference>
<proteinExistence type="predicted"/>
<protein>
    <submittedName>
        <fullName evidence="1">Uncharacterized protein</fullName>
    </submittedName>
</protein>
<dbReference type="Proteomes" id="UP000235145">
    <property type="component" value="Unassembled WGS sequence"/>
</dbReference>